<keyword evidence="1" id="KW-0479">Metal-binding</keyword>
<dbReference type="GeneID" id="20237152"/>
<dbReference type="RefSeq" id="XP_009046469.1">
    <property type="nucleotide sequence ID" value="XM_009048221.1"/>
</dbReference>
<dbReference type="OMA" id="CEANSRE"/>
<keyword evidence="1" id="KW-0863">Zinc-finger</keyword>
<name>V4AG30_LOTGI</name>
<dbReference type="STRING" id="225164.V4AG30"/>
<evidence type="ECO:0000256" key="1">
    <source>
        <dbReference type="PROSITE-ProRule" id="PRU00042"/>
    </source>
</evidence>
<sequence>MTTNCSIARSTFPTDTDTESDQGDSSSSDPPSNSETIATFEDAFSCDKSWAPTPATARSEIGILNAFLKTFGREPIRGQLKKPIEDIAPSTMRYYKNKTHDTISIVLNLIAPNQEEKLMDIVMKSEKTGIDSDDRLLEQLVNCYNRASSWQTKRQILSISVQNHTKSALLDLIPGLTKYRIDQARKHAMEAGHAQPVESHPVIRKRLDDTKVDHFLDFISRPEYTQDVAYGTKNMKLSHGEKLEIPNVVRTVIASRLIDLYKSYCQEIDFEPLGRTIMYNILQVCAASKKVSLAVEGTEGFSTLRQISKTLSELGLSTAWLDEITKSLASTELYFKTDMKLNLSVSSQCISHCITYALSEQECDHEHTTSCSNCEKIHSVLEKIESGYSAAQLKFSYEGQKEELIYDFQNAKSAVLNYRAHIVRAINQERAKNDILNRRDNAGCYHCAPLILSMAALAKRQNVTITAYDFSEAQAGKDTCDRKIASLKAHIQRYINDGHNVTTASEMFDACRSYNGVRGCCVSVMNIDETVISERVTWTGITTMTNFTYEENGVRVWKAFGIGKGVLHSYDKLLRNNECNVRPMFTMGEYSTPQISTGAVHRTTETLFSCSEEGCSKLFRTENELTRHLSVGRHERTPVLDTKFDSIKRKWQGRVAEVAAQKKVLYTVSASASTSTKSVVSSCPDLPMGWALKITTKRST</sequence>
<dbReference type="CTD" id="20237152"/>
<dbReference type="PANTHER" id="PTHR33845">
    <property type="entry name" value="C2H2-TYPE DOMAIN-CONTAINING PROTEIN"/>
    <property type="match status" value="1"/>
</dbReference>
<dbReference type="InterPro" id="IPR013087">
    <property type="entry name" value="Znf_C2H2_type"/>
</dbReference>
<dbReference type="AlphaFoldDB" id="V4AG30"/>
<evidence type="ECO:0000256" key="2">
    <source>
        <dbReference type="SAM" id="MobiDB-lite"/>
    </source>
</evidence>
<proteinExistence type="predicted"/>
<dbReference type="PROSITE" id="PS50157">
    <property type="entry name" value="ZINC_FINGER_C2H2_2"/>
    <property type="match status" value="1"/>
</dbReference>
<dbReference type="OrthoDB" id="10066001at2759"/>
<feature type="domain" description="C2H2-type" evidence="3">
    <location>
        <begin position="608"/>
        <end position="637"/>
    </location>
</feature>
<dbReference type="Proteomes" id="UP000030746">
    <property type="component" value="Unassembled WGS sequence"/>
</dbReference>
<evidence type="ECO:0000259" key="3">
    <source>
        <dbReference type="PROSITE" id="PS50157"/>
    </source>
</evidence>
<dbReference type="PANTHER" id="PTHR33845:SF1">
    <property type="entry name" value="C2H2-TYPE DOMAIN-CONTAINING PROTEIN"/>
    <property type="match status" value="1"/>
</dbReference>
<feature type="compositionally biased region" description="Low complexity" evidence="2">
    <location>
        <begin position="23"/>
        <end position="36"/>
    </location>
</feature>
<keyword evidence="5" id="KW-1185">Reference proteome</keyword>
<gene>
    <name evidence="4" type="ORF">LOTGIDRAFT_156957</name>
</gene>
<dbReference type="PROSITE" id="PS00028">
    <property type="entry name" value="ZINC_FINGER_C2H2_1"/>
    <property type="match status" value="1"/>
</dbReference>
<keyword evidence="1" id="KW-0862">Zinc</keyword>
<feature type="region of interest" description="Disordered" evidence="2">
    <location>
        <begin position="1"/>
        <end position="36"/>
    </location>
</feature>
<reference evidence="4 5" key="1">
    <citation type="journal article" date="2013" name="Nature">
        <title>Insights into bilaterian evolution from three spiralian genomes.</title>
        <authorList>
            <person name="Simakov O."/>
            <person name="Marletaz F."/>
            <person name="Cho S.J."/>
            <person name="Edsinger-Gonzales E."/>
            <person name="Havlak P."/>
            <person name="Hellsten U."/>
            <person name="Kuo D.H."/>
            <person name="Larsson T."/>
            <person name="Lv J."/>
            <person name="Arendt D."/>
            <person name="Savage R."/>
            <person name="Osoegawa K."/>
            <person name="de Jong P."/>
            <person name="Grimwood J."/>
            <person name="Chapman J.A."/>
            <person name="Shapiro H."/>
            <person name="Aerts A."/>
            <person name="Otillar R.P."/>
            <person name="Terry A.Y."/>
            <person name="Boore J.L."/>
            <person name="Grigoriev I.V."/>
            <person name="Lindberg D.R."/>
            <person name="Seaver E.C."/>
            <person name="Weisblat D.A."/>
            <person name="Putnam N.H."/>
            <person name="Rokhsar D.S."/>
        </authorList>
    </citation>
    <scope>NUCLEOTIDE SEQUENCE [LARGE SCALE GENOMIC DNA]</scope>
</reference>
<feature type="compositionally biased region" description="Polar residues" evidence="2">
    <location>
        <begin position="1"/>
        <end position="13"/>
    </location>
</feature>
<dbReference type="HOGENOM" id="CLU_003061_0_0_1"/>
<dbReference type="EMBL" id="KB200129">
    <property type="protein sequence ID" value="ESP02999.1"/>
    <property type="molecule type" value="Genomic_DNA"/>
</dbReference>
<protein>
    <recommendedName>
        <fullName evidence="3">C2H2-type domain-containing protein</fullName>
    </recommendedName>
</protein>
<dbReference type="KEGG" id="lgi:LOTGIDRAFT_156957"/>
<evidence type="ECO:0000313" key="5">
    <source>
        <dbReference type="Proteomes" id="UP000030746"/>
    </source>
</evidence>
<organism evidence="4 5">
    <name type="scientific">Lottia gigantea</name>
    <name type="common">Giant owl limpet</name>
    <dbReference type="NCBI Taxonomy" id="225164"/>
    <lineage>
        <taxon>Eukaryota</taxon>
        <taxon>Metazoa</taxon>
        <taxon>Spiralia</taxon>
        <taxon>Lophotrochozoa</taxon>
        <taxon>Mollusca</taxon>
        <taxon>Gastropoda</taxon>
        <taxon>Patellogastropoda</taxon>
        <taxon>Lottioidea</taxon>
        <taxon>Lottiidae</taxon>
        <taxon>Lottia</taxon>
    </lineage>
</organism>
<evidence type="ECO:0000313" key="4">
    <source>
        <dbReference type="EMBL" id="ESP02999.1"/>
    </source>
</evidence>
<accession>V4AG30</accession>
<dbReference type="GO" id="GO:0008270">
    <property type="term" value="F:zinc ion binding"/>
    <property type="evidence" value="ECO:0007669"/>
    <property type="project" value="UniProtKB-KW"/>
</dbReference>